<dbReference type="Gramene" id="Pp3c15_21459V3.1">
    <property type="protein sequence ID" value="PAC:32928691.CDS.1"/>
    <property type="gene ID" value="Pp3c15_21459"/>
</dbReference>
<evidence type="ECO:0000313" key="3">
    <source>
        <dbReference type="EnsemblPlants" id="PAC:32928691.CDS.1"/>
    </source>
</evidence>
<reference evidence="3" key="3">
    <citation type="submission" date="2020-12" db="UniProtKB">
        <authorList>
            <consortium name="EnsemblPlants"/>
        </authorList>
    </citation>
    <scope>IDENTIFICATION</scope>
</reference>
<dbReference type="RefSeq" id="XP_024397349.1">
    <property type="nucleotide sequence ID" value="XM_024541581.2"/>
</dbReference>
<evidence type="ECO:0000256" key="1">
    <source>
        <dbReference type="SAM" id="SignalP"/>
    </source>
</evidence>
<feature type="signal peptide" evidence="1">
    <location>
        <begin position="1"/>
        <end position="29"/>
    </location>
</feature>
<keyword evidence="4" id="KW-1185">Reference proteome</keyword>
<name>A9TN83_PHYPA</name>
<keyword evidence="1" id="KW-0732">Signal</keyword>
<dbReference type="GeneID" id="112292767"/>
<dbReference type="HOGENOM" id="CLU_1638219_0_0_1"/>
<sequence length="192" mass="20840">MERVPTSPTKVCFRILGALLLLFQDGAKCRMMANLRGQLIESGSPEQGWGDPLTSGSDVFTSPGFDFFDRSSTPLPPCDFNHRRAGFDCWPKELPATRTVAMGVMHDGNSSEGASPVLAQGWGDPLPPCGACIAHLALTALILLPLLFHLAISSIREWVSIAGHKISPPIRDRETKLSHSKLFVCSLFHGCI</sequence>
<proteinExistence type="predicted"/>
<dbReference type="EnsemblPlants" id="Pp3c15_21459V3.1">
    <property type="protein sequence ID" value="PAC:32928691.CDS.1"/>
    <property type="gene ID" value="Pp3c15_21459"/>
</dbReference>
<evidence type="ECO:0000313" key="2">
    <source>
        <dbReference type="EMBL" id="PNR39750.1"/>
    </source>
</evidence>
<reference evidence="2 4" key="1">
    <citation type="journal article" date="2008" name="Science">
        <title>The Physcomitrella genome reveals evolutionary insights into the conquest of land by plants.</title>
        <authorList>
            <person name="Rensing S."/>
            <person name="Lang D."/>
            <person name="Zimmer A."/>
            <person name="Terry A."/>
            <person name="Salamov A."/>
            <person name="Shapiro H."/>
            <person name="Nishiyama T."/>
            <person name="Perroud P.-F."/>
            <person name="Lindquist E."/>
            <person name="Kamisugi Y."/>
            <person name="Tanahashi T."/>
            <person name="Sakakibara K."/>
            <person name="Fujita T."/>
            <person name="Oishi K."/>
            <person name="Shin-I T."/>
            <person name="Kuroki Y."/>
            <person name="Toyoda A."/>
            <person name="Suzuki Y."/>
            <person name="Hashimoto A."/>
            <person name="Yamaguchi K."/>
            <person name="Sugano A."/>
            <person name="Kohara Y."/>
            <person name="Fujiyama A."/>
            <person name="Anterola A."/>
            <person name="Aoki S."/>
            <person name="Ashton N."/>
            <person name="Barbazuk W.B."/>
            <person name="Barker E."/>
            <person name="Bennetzen J."/>
            <person name="Bezanilla M."/>
            <person name="Blankenship R."/>
            <person name="Cho S.H."/>
            <person name="Dutcher S."/>
            <person name="Estelle M."/>
            <person name="Fawcett J.A."/>
            <person name="Gundlach H."/>
            <person name="Hanada K."/>
            <person name="Heyl A."/>
            <person name="Hicks K.A."/>
            <person name="Hugh J."/>
            <person name="Lohr M."/>
            <person name="Mayer K."/>
            <person name="Melkozernov A."/>
            <person name="Murata T."/>
            <person name="Nelson D."/>
            <person name="Pils B."/>
            <person name="Prigge M."/>
            <person name="Reiss B."/>
            <person name="Renner T."/>
            <person name="Rombauts S."/>
            <person name="Rushton P."/>
            <person name="Sanderfoot A."/>
            <person name="Schween G."/>
            <person name="Shiu S.-H."/>
            <person name="Stueber K."/>
            <person name="Theodoulou F.L."/>
            <person name="Tu H."/>
            <person name="Van de Peer Y."/>
            <person name="Verrier P.J."/>
            <person name="Waters E."/>
            <person name="Wood A."/>
            <person name="Yang L."/>
            <person name="Cove D."/>
            <person name="Cuming A."/>
            <person name="Hasebe M."/>
            <person name="Lucas S."/>
            <person name="Mishler D.B."/>
            <person name="Reski R."/>
            <person name="Grigoriev I."/>
            <person name="Quatrano R.S."/>
            <person name="Boore J.L."/>
        </authorList>
    </citation>
    <scope>NUCLEOTIDE SEQUENCE [LARGE SCALE GENOMIC DNA]</scope>
    <source>
        <strain evidence="3 4">cv. Gransden 2004</strain>
    </source>
</reference>
<organism evidence="2">
    <name type="scientific">Physcomitrium patens</name>
    <name type="common">Spreading-leaved earth moss</name>
    <name type="synonym">Physcomitrella patens</name>
    <dbReference type="NCBI Taxonomy" id="3218"/>
    <lineage>
        <taxon>Eukaryota</taxon>
        <taxon>Viridiplantae</taxon>
        <taxon>Streptophyta</taxon>
        <taxon>Embryophyta</taxon>
        <taxon>Bryophyta</taxon>
        <taxon>Bryophytina</taxon>
        <taxon>Bryopsida</taxon>
        <taxon>Funariidae</taxon>
        <taxon>Funariales</taxon>
        <taxon>Funariaceae</taxon>
        <taxon>Physcomitrium</taxon>
    </lineage>
</organism>
<feature type="chain" id="PRO_5014298034" evidence="1">
    <location>
        <begin position="30"/>
        <end position="192"/>
    </location>
</feature>
<dbReference type="EMBL" id="ABEU02000015">
    <property type="protein sequence ID" value="PNR39750.1"/>
    <property type="molecule type" value="Genomic_DNA"/>
</dbReference>
<reference evidence="2 4" key="2">
    <citation type="journal article" date="2018" name="Plant J.">
        <title>The Physcomitrella patens chromosome-scale assembly reveals moss genome structure and evolution.</title>
        <authorList>
            <person name="Lang D."/>
            <person name="Ullrich K.K."/>
            <person name="Murat F."/>
            <person name="Fuchs J."/>
            <person name="Jenkins J."/>
            <person name="Haas F.B."/>
            <person name="Piednoel M."/>
            <person name="Gundlach H."/>
            <person name="Van Bel M."/>
            <person name="Meyberg R."/>
            <person name="Vives C."/>
            <person name="Morata J."/>
            <person name="Symeonidi A."/>
            <person name="Hiss M."/>
            <person name="Muchero W."/>
            <person name="Kamisugi Y."/>
            <person name="Saleh O."/>
            <person name="Blanc G."/>
            <person name="Decker E.L."/>
            <person name="van Gessel N."/>
            <person name="Grimwood J."/>
            <person name="Hayes R.D."/>
            <person name="Graham S.W."/>
            <person name="Gunter L.E."/>
            <person name="McDaniel S.F."/>
            <person name="Hoernstein S.N.W."/>
            <person name="Larsson A."/>
            <person name="Li F.W."/>
            <person name="Perroud P.F."/>
            <person name="Phillips J."/>
            <person name="Ranjan P."/>
            <person name="Rokshar D.S."/>
            <person name="Rothfels C.J."/>
            <person name="Schneider L."/>
            <person name="Shu S."/>
            <person name="Stevenson D.W."/>
            <person name="Thummler F."/>
            <person name="Tillich M."/>
            <person name="Villarreal Aguilar J.C."/>
            <person name="Widiez T."/>
            <person name="Wong G.K."/>
            <person name="Wymore A."/>
            <person name="Zhang Y."/>
            <person name="Zimmer A.D."/>
            <person name="Quatrano R.S."/>
            <person name="Mayer K.F.X."/>
            <person name="Goodstein D."/>
            <person name="Casacuberta J.M."/>
            <person name="Vandepoele K."/>
            <person name="Reski R."/>
            <person name="Cuming A.C."/>
            <person name="Tuskan G.A."/>
            <person name="Maumus F."/>
            <person name="Salse J."/>
            <person name="Schmutz J."/>
            <person name="Rensing S.A."/>
        </authorList>
    </citation>
    <scope>NUCLEOTIDE SEQUENCE [LARGE SCALE GENOMIC DNA]</scope>
    <source>
        <strain evidence="3 4">cv. Gransden 2004</strain>
    </source>
</reference>
<protein>
    <submittedName>
        <fullName evidence="2 3">Uncharacterized protein</fullName>
    </submittedName>
</protein>
<evidence type="ECO:0000313" key="4">
    <source>
        <dbReference type="Proteomes" id="UP000006727"/>
    </source>
</evidence>
<dbReference type="PaxDb" id="3218-PP1S271_4V6.1"/>
<dbReference type="AlphaFoldDB" id="A9TN83"/>
<accession>A9TN83</accession>
<dbReference type="Proteomes" id="UP000006727">
    <property type="component" value="Chromosome 15"/>
</dbReference>
<gene>
    <name evidence="3" type="primary">LOC112292767</name>
    <name evidence="2" type="ORF">PHYPA_020030</name>
</gene>